<name>A0A9N9QFJ9_9CUCU</name>
<keyword evidence="1" id="KW-0812">Transmembrane</keyword>
<evidence type="ECO:0000313" key="3">
    <source>
        <dbReference type="Proteomes" id="UP001152799"/>
    </source>
</evidence>
<keyword evidence="3" id="KW-1185">Reference proteome</keyword>
<accession>A0A9N9QFJ9</accession>
<dbReference type="AlphaFoldDB" id="A0A9N9QFJ9"/>
<gene>
    <name evidence="2" type="ORF">CEUTPL_LOCUS8827</name>
</gene>
<keyword evidence="1" id="KW-0472">Membrane</keyword>
<reference evidence="2" key="1">
    <citation type="submission" date="2022-01" db="EMBL/GenBank/DDBJ databases">
        <authorList>
            <person name="King R."/>
        </authorList>
    </citation>
    <scope>NUCLEOTIDE SEQUENCE</scope>
</reference>
<evidence type="ECO:0000313" key="2">
    <source>
        <dbReference type="EMBL" id="CAG9768281.1"/>
    </source>
</evidence>
<proteinExistence type="predicted"/>
<organism evidence="2 3">
    <name type="scientific">Ceutorhynchus assimilis</name>
    <name type="common">cabbage seed weevil</name>
    <dbReference type="NCBI Taxonomy" id="467358"/>
    <lineage>
        <taxon>Eukaryota</taxon>
        <taxon>Metazoa</taxon>
        <taxon>Ecdysozoa</taxon>
        <taxon>Arthropoda</taxon>
        <taxon>Hexapoda</taxon>
        <taxon>Insecta</taxon>
        <taxon>Pterygota</taxon>
        <taxon>Neoptera</taxon>
        <taxon>Endopterygota</taxon>
        <taxon>Coleoptera</taxon>
        <taxon>Polyphaga</taxon>
        <taxon>Cucujiformia</taxon>
        <taxon>Curculionidae</taxon>
        <taxon>Ceutorhynchinae</taxon>
        <taxon>Ceutorhynchus</taxon>
    </lineage>
</organism>
<evidence type="ECO:0000256" key="1">
    <source>
        <dbReference type="SAM" id="Phobius"/>
    </source>
</evidence>
<dbReference type="OrthoDB" id="7290788at2759"/>
<protein>
    <submittedName>
        <fullName evidence="2">Uncharacterized protein</fullName>
    </submittedName>
</protein>
<sequence>MTWQQLHQDIGDKVITTKKKVVHKSQIQRPKLFSSPQKKDDERNEAIPSCSYADNDRNIDNENQLIIKNHISTIEQNFDKRIIDLTTSLKAHANLNTLHTSVIAASELKQIIANLTVLYGESRIANFGNLKYYYQLAEDLFEIFRLIPVPIQNTIFIPNLPYLIIGTDLQQYEEEACPMIQDFYICQNHLSPQLNDCVVALIKKAEIQNCEAVQVNVTMPIGQPITNKYILAIPTLTNLKVQKLCQNNEIAFINHPSLIEIPLNCGIITGNIRIWNKEETIDGRPLSLPPIKIETMTSPIANQKILKLNSVDLDKIKDLQKQSELLMPIKHEAIHPATWSIATICTTLLFIVIALTVIWQLYKRRGTQLRELIQGRIIQTSENSPQSVLFSTSAGGVI</sequence>
<dbReference type="Proteomes" id="UP001152799">
    <property type="component" value="Chromosome 4"/>
</dbReference>
<dbReference type="EMBL" id="OU892280">
    <property type="protein sequence ID" value="CAG9768281.1"/>
    <property type="molecule type" value="Genomic_DNA"/>
</dbReference>
<feature type="transmembrane region" description="Helical" evidence="1">
    <location>
        <begin position="339"/>
        <end position="362"/>
    </location>
</feature>
<keyword evidence="1" id="KW-1133">Transmembrane helix</keyword>